<reference evidence="1 3" key="1">
    <citation type="journal article" date="2024" name="Ann. Entomol. Soc. Am.">
        <title>Genomic analyses of the southern and eastern yellowjacket wasps (Hymenoptera: Vespidae) reveal evolutionary signatures of social life.</title>
        <authorList>
            <person name="Catto M.A."/>
            <person name="Caine P.B."/>
            <person name="Orr S.E."/>
            <person name="Hunt B.G."/>
            <person name="Goodisman M.A.D."/>
        </authorList>
    </citation>
    <scope>NUCLEOTIDE SEQUENCE [LARGE SCALE GENOMIC DNA]</scope>
    <source>
        <strain evidence="1">233</strain>
        <tissue evidence="1">Head and thorax</tissue>
    </source>
</reference>
<accession>A0ABD2BK01</accession>
<organism evidence="1 3">
    <name type="scientific">Vespula squamosa</name>
    <name type="common">Southern yellow jacket</name>
    <name type="synonym">Wasp</name>
    <dbReference type="NCBI Taxonomy" id="30214"/>
    <lineage>
        <taxon>Eukaryota</taxon>
        <taxon>Metazoa</taxon>
        <taxon>Ecdysozoa</taxon>
        <taxon>Arthropoda</taxon>
        <taxon>Hexapoda</taxon>
        <taxon>Insecta</taxon>
        <taxon>Pterygota</taxon>
        <taxon>Neoptera</taxon>
        <taxon>Endopterygota</taxon>
        <taxon>Hymenoptera</taxon>
        <taxon>Apocrita</taxon>
        <taxon>Aculeata</taxon>
        <taxon>Vespoidea</taxon>
        <taxon>Vespidae</taxon>
        <taxon>Vespinae</taxon>
        <taxon>Vespula</taxon>
    </lineage>
</organism>
<protein>
    <submittedName>
        <fullName evidence="1">Uncharacterized protein</fullName>
    </submittedName>
</protein>
<evidence type="ECO:0000313" key="3">
    <source>
        <dbReference type="Proteomes" id="UP001607302"/>
    </source>
</evidence>
<dbReference type="EMBL" id="JAUDFV010000079">
    <property type="protein sequence ID" value="KAL2733102.1"/>
    <property type="molecule type" value="Genomic_DNA"/>
</dbReference>
<sequence>MRSRCREGKRKIYVVKFMEATVYCESCRVVVVVLDNDVSCRMTNSVGLRRDTKKKRNKKQKRIICKQKIYTVLYYRRVSTPSGTFLMLIGNTINQHAGFKSKLKEGAKYSTRIEQAAYSALNRRRDQSCHLKAE</sequence>
<comment type="caution">
    <text evidence="1">The sequence shown here is derived from an EMBL/GenBank/DDBJ whole genome shotgun (WGS) entry which is preliminary data.</text>
</comment>
<gene>
    <name evidence="1" type="ORF">V1478_004207</name>
    <name evidence="2" type="ORF">V1478_004216</name>
</gene>
<name>A0ABD2BK01_VESSQ</name>
<proteinExistence type="predicted"/>
<dbReference type="AlphaFoldDB" id="A0ABD2BK01"/>
<dbReference type="EMBL" id="JAUDFV010000079">
    <property type="protein sequence ID" value="KAL2733111.1"/>
    <property type="molecule type" value="Genomic_DNA"/>
</dbReference>
<keyword evidence="3" id="KW-1185">Reference proteome</keyword>
<dbReference type="Proteomes" id="UP001607302">
    <property type="component" value="Unassembled WGS sequence"/>
</dbReference>
<evidence type="ECO:0000313" key="1">
    <source>
        <dbReference type="EMBL" id="KAL2733102.1"/>
    </source>
</evidence>
<evidence type="ECO:0000313" key="2">
    <source>
        <dbReference type="EMBL" id="KAL2733111.1"/>
    </source>
</evidence>